<dbReference type="EMBL" id="CP017834">
    <property type="protein sequence ID" value="APJ03686.1"/>
    <property type="molecule type" value="Genomic_DNA"/>
</dbReference>
<evidence type="ECO:0000313" key="2">
    <source>
        <dbReference type="EMBL" id="APJ03686.1"/>
    </source>
</evidence>
<sequence length="160" mass="18257">MIKQLTRILTISTLLTSAAHAEELQYIFYISHHSADSLNYDGKLTDVTAHIQCGDWKKSLAIDNFLIQEFENDNVAIIPIKPEETCELNISKFAFENATYLAKDEPFQIQLNISNPIYIHKNATRKILKHENPLQSHNMILEAETVGTNILSPEILITYE</sequence>
<feature type="signal peptide" evidence="1">
    <location>
        <begin position="1"/>
        <end position="21"/>
    </location>
</feature>
<dbReference type="Proteomes" id="UP000184731">
    <property type="component" value="Chromosome"/>
</dbReference>
<reference evidence="2 3" key="1">
    <citation type="submission" date="2016-10" db="EMBL/GenBank/DDBJ databases">
        <title>Silvanigrella aquatica sp. nov., isolated from a freshwater lake located in the Black Forest, Germany, description of Silvanigrellaceae fam. nov., Silvanigrellales ord. nov., reclassification of the order Bdellovibrionales in the class Oligoflexia, reclassification of the families Bacteriovoracaceae and Halobacteriovoraceae in the new order Bacteriovoracales ord. nov., and reclassification of the family Pseudobacteriovoracaceae in the order Oligoflexiales.</title>
        <authorList>
            <person name="Hahn M.W."/>
            <person name="Schmidt J."/>
            <person name="Koll U."/>
            <person name="Rohde M."/>
            <person name="Verbag S."/>
            <person name="Pitt A."/>
            <person name="Nakai R."/>
            <person name="Naganuma T."/>
            <person name="Lang E."/>
        </authorList>
    </citation>
    <scope>NUCLEOTIDE SEQUENCE [LARGE SCALE GENOMIC DNA]</scope>
    <source>
        <strain evidence="2 3">MWH-Nonnen-W8red</strain>
    </source>
</reference>
<gene>
    <name evidence="2" type="ORF">AXG55_07115</name>
</gene>
<dbReference type="AlphaFoldDB" id="A0A1L4D0F6"/>
<keyword evidence="1" id="KW-0732">Signal</keyword>
<dbReference type="RefSeq" id="WP_148697427.1">
    <property type="nucleotide sequence ID" value="NZ_CP017834.1"/>
</dbReference>
<dbReference type="KEGG" id="saqi:AXG55_07115"/>
<evidence type="ECO:0000313" key="3">
    <source>
        <dbReference type="Proteomes" id="UP000184731"/>
    </source>
</evidence>
<protein>
    <submittedName>
        <fullName evidence="2">Uncharacterized protein</fullName>
    </submittedName>
</protein>
<proteinExistence type="predicted"/>
<evidence type="ECO:0000256" key="1">
    <source>
        <dbReference type="SAM" id="SignalP"/>
    </source>
</evidence>
<name>A0A1L4D0F6_9BACT</name>
<accession>A0A1L4D0F6</accession>
<organism evidence="2 3">
    <name type="scientific">Silvanigrella aquatica</name>
    <dbReference type="NCBI Taxonomy" id="1915309"/>
    <lineage>
        <taxon>Bacteria</taxon>
        <taxon>Pseudomonadati</taxon>
        <taxon>Bdellovibrionota</taxon>
        <taxon>Oligoflexia</taxon>
        <taxon>Silvanigrellales</taxon>
        <taxon>Silvanigrellaceae</taxon>
        <taxon>Silvanigrella</taxon>
    </lineage>
</organism>
<feature type="chain" id="PRO_5013154297" evidence="1">
    <location>
        <begin position="22"/>
        <end position="160"/>
    </location>
</feature>
<keyword evidence="3" id="KW-1185">Reference proteome</keyword>